<protein>
    <submittedName>
        <fullName evidence="1">Site-specific recombination co-factor</fullName>
    </submittedName>
</protein>
<organism evidence="1 2">
    <name type="scientific">uncultured phage cr107_1</name>
    <dbReference type="NCBI Taxonomy" id="2772061"/>
    <lineage>
        <taxon>Viruses</taxon>
        <taxon>Duplodnaviria</taxon>
        <taxon>Heunggongvirae</taxon>
        <taxon>Uroviricota</taxon>
        <taxon>Caudoviricetes</taxon>
        <taxon>Crassvirales</taxon>
        <taxon>Intestiviridae</taxon>
        <taxon>Churivirinae</taxon>
        <taxon>Jahgtovirus</taxon>
        <taxon>Jahgtovirus intestinihominis</taxon>
    </lineage>
</organism>
<reference evidence="1 2" key="1">
    <citation type="submission" date="2020-07" db="EMBL/GenBank/DDBJ databases">
        <title>Taxonomic proposal: Crassvirales, a new order of highly abundant and diverse bacterial viruses.</title>
        <authorList>
            <person name="Shkoporov A.N."/>
            <person name="Stockdale S.R."/>
            <person name="Guerin E."/>
            <person name="Ross R.P."/>
            <person name="Hill C."/>
        </authorList>
    </citation>
    <scope>NUCLEOTIDE SEQUENCE [LARGE SCALE GENOMIC DNA]</scope>
</reference>
<accession>A0A7M1RWD6</accession>
<dbReference type="KEGG" id="vg:65128638"/>
<dbReference type="RefSeq" id="YP_010110340.1">
    <property type="nucleotide sequence ID" value="NC_055870.1"/>
</dbReference>
<evidence type="ECO:0000313" key="2">
    <source>
        <dbReference type="Proteomes" id="UP000593899"/>
    </source>
</evidence>
<keyword evidence="2" id="KW-1185">Reference proteome</keyword>
<dbReference type="Proteomes" id="UP000593899">
    <property type="component" value="Segment"/>
</dbReference>
<name>A0A7M1RWD6_9CAUD</name>
<sequence length="181" mass="21595">MPSIDLKEKRELMLDRADIIALLGVTPQDALIINDIVNDIESQVVNRIKIMGRVTIPRIGSFFPNEGKLDAMEHHALMKEKRQELTPEEYKEFRRGLILSRVVQRRRFKSRTTIISRTIRLNKVLARRKLRQFGRDERGYKLYMYFFSKMKPVNDSDYYINLLNREGYDCEDFPIGFKWYD</sequence>
<dbReference type="EMBL" id="MT774377">
    <property type="protein sequence ID" value="QOR58182.1"/>
    <property type="molecule type" value="Genomic_DNA"/>
</dbReference>
<proteinExistence type="predicted"/>
<evidence type="ECO:0000313" key="1">
    <source>
        <dbReference type="EMBL" id="QOR58182.1"/>
    </source>
</evidence>
<dbReference type="GeneID" id="65128638"/>